<feature type="region of interest" description="Disordered" evidence="1">
    <location>
        <begin position="163"/>
        <end position="199"/>
    </location>
</feature>
<evidence type="ECO:0000313" key="4">
    <source>
        <dbReference type="Proteomes" id="UP000466931"/>
    </source>
</evidence>
<organism evidence="3 4">
    <name type="scientific">Mycolicibacterium confluentis</name>
    <dbReference type="NCBI Taxonomy" id="28047"/>
    <lineage>
        <taxon>Bacteria</taxon>
        <taxon>Bacillati</taxon>
        <taxon>Actinomycetota</taxon>
        <taxon>Actinomycetes</taxon>
        <taxon>Mycobacteriales</taxon>
        <taxon>Mycobacteriaceae</taxon>
        <taxon>Mycolicibacterium</taxon>
    </lineage>
</organism>
<proteinExistence type="predicted"/>
<reference evidence="3" key="2">
    <citation type="submission" date="2020-02" db="EMBL/GenBank/DDBJ databases">
        <authorList>
            <person name="Matsumoto Y."/>
            <person name="Motooka D."/>
            <person name="Nakamura S."/>
        </authorList>
    </citation>
    <scope>NUCLEOTIDE SEQUENCE</scope>
    <source>
        <strain evidence="3">JCM 13671</strain>
    </source>
</reference>
<reference evidence="3" key="1">
    <citation type="journal article" date="2019" name="Emerg. Microbes Infect.">
        <title>Comprehensive subspecies identification of 175 nontuberculous mycobacteria species based on 7547 genomic profiles.</title>
        <authorList>
            <person name="Matsumoto Y."/>
            <person name="Kinjo T."/>
            <person name="Motooka D."/>
            <person name="Nabeya D."/>
            <person name="Jung N."/>
            <person name="Uechi K."/>
            <person name="Horii T."/>
            <person name="Iida T."/>
            <person name="Fujita J."/>
            <person name="Nakamura S."/>
        </authorList>
    </citation>
    <scope>NUCLEOTIDE SEQUENCE [LARGE SCALE GENOMIC DNA]</scope>
    <source>
        <strain evidence="3">JCM 13671</strain>
    </source>
</reference>
<dbReference type="OrthoDB" id="4710763at2"/>
<keyword evidence="4" id="KW-1185">Reference proteome</keyword>
<feature type="chain" id="PRO_5029863585" description="HNH endonuclease" evidence="2">
    <location>
        <begin position="32"/>
        <end position="289"/>
    </location>
</feature>
<gene>
    <name evidence="3" type="ORF">MCNF_15560</name>
</gene>
<dbReference type="AlphaFoldDB" id="A0A7I7XUW2"/>
<keyword evidence="2" id="KW-0732">Signal</keyword>
<accession>A0A7I7XUW2</accession>
<name>A0A7I7XUW2_9MYCO</name>
<evidence type="ECO:0000313" key="3">
    <source>
        <dbReference type="EMBL" id="BBZ32951.1"/>
    </source>
</evidence>
<dbReference type="RefSeq" id="WP_133057747.1">
    <property type="nucleotide sequence ID" value="NZ_AP022612.1"/>
</dbReference>
<sequence>MRRRFIRAVLAVLFALLAVLAGLLNPPDAHAEVCAAQLAAAEATGAKIDAHNARRPPGGVAPPHIADPYNREAEQLNAERDANAAKLRACANAATKLTANGPLPPPLTPKARTDLTQAKMQVPPGWVPPNPVPTLPNSRVTVPSGSPIRPVWDVVKKLSTPMKSFPNTSLQGQPRPQVGDRHPSQPWTTVGTRRDGSPAVSADHIVPKVEIMYLPRFLELSPDDMWLVLNAPLNLQWLPSVVNVVNKNSRSAADMQGVDPTWRDAQTTLQNRKRAELTELIATLADSRA</sequence>
<feature type="compositionally biased region" description="Polar residues" evidence="1">
    <location>
        <begin position="163"/>
        <end position="174"/>
    </location>
</feature>
<dbReference type="EMBL" id="AP022612">
    <property type="protein sequence ID" value="BBZ32951.1"/>
    <property type="molecule type" value="Genomic_DNA"/>
</dbReference>
<evidence type="ECO:0008006" key="5">
    <source>
        <dbReference type="Google" id="ProtNLM"/>
    </source>
</evidence>
<feature type="signal peptide" evidence="2">
    <location>
        <begin position="1"/>
        <end position="31"/>
    </location>
</feature>
<protein>
    <recommendedName>
        <fullName evidence="5">HNH endonuclease</fullName>
    </recommendedName>
</protein>
<dbReference type="Proteomes" id="UP000466931">
    <property type="component" value="Chromosome"/>
</dbReference>
<evidence type="ECO:0000256" key="1">
    <source>
        <dbReference type="SAM" id="MobiDB-lite"/>
    </source>
</evidence>
<evidence type="ECO:0000256" key="2">
    <source>
        <dbReference type="SAM" id="SignalP"/>
    </source>
</evidence>